<dbReference type="InterPro" id="IPR051325">
    <property type="entry name" value="Nudix_hydrolase_domain"/>
</dbReference>
<sequence>MTGTAARRSAGILLYRRPSGPADDSVEVLIAHPGGPIWARKKDEGSWSLPKGLVDPDESDWDAARREFAEETGSPVPDAPPIDLGQVRLKSGKVVSGFAVQGDLDVGTVRSNTFEMVWPPRSGKTASFPEIDRAEWVTPDAARVRLNPAQAAFVDRLLDALGQLGSGPDPA</sequence>
<name>A0A7D7QYV9_9ACTN</name>
<proteinExistence type="predicted"/>
<gene>
    <name evidence="4" type="ORF">H1R19_17165</name>
</gene>
<dbReference type="Gene3D" id="3.90.79.10">
    <property type="entry name" value="Nucleoside Triphosphate Pyrophosphohydrolase"/>
    <property type="match status" value="1"/>
</dbReference>
<feature type="domain" description="Nudix hydrolase" evidence="3">
    <location>
        <begin position="5"/>
        <end position="159"/>
    </location>
</feature>
<organism evidence="4 5">
    <name type="scientific">Gordonia jinghuaiqii</name>
    <dbReference type="NCBI Taxonomy" id="2758710"/>
    <lineage>
        <taxon>Bacteria</taxon>
        <taxon>Bacillati</taxon>
        <taxon>Actinomycetota</taxon>
        <taxon>Actinomycetes</taxon>
        <taxon>Mycobacteriales</taxon>
        <taxon>Gordoniaceae</taxon>
        <taxon>Gordonia</taxon>
    </lineage>
</organism>
<dbReference type="Proteomes" id="UP000515663">
    <property type="component" value="Chromosome"/>
</dbReference>
<dbReference type="KEGG" id="gji:H1R19_17165"/>
<keyword evidence="5" id="KW-1185">Reference proteome</keyword>
<dbReference type="Pfam" id="PF00293">
    <property type="entry name" value="NUDIX"/>
    <property type="match status" value="1"/>
</dbReference>
<dbReference type="PANTHER" id="PTHR21340">
    <property type="entry name" value="DIADENOSINE 5,5-P1,P4-TETRAPHOSPHATE PYROPHOSPHOHYDROLASE MUTT"/>
    <property type="match status" value="1"/>
</dbReference>
<dbReference type="GO" id="GO:0006754">
    <property type="term" value="P:ATP biosynthetic process"/>
    <property type="evidence" value="ECO:0007669"/>
    <property type="project" value="TreeGrafter"/>
</dbReference>
<evidence type="ECO:0000259" key="3">
    <source>
        <dbReference type="PROSITE" id="PS51462"/>
    </source>
</evidence>
<accession>A0A7D7QYV9</accession>
<dbReference type="SUPFAM" id="SSF55811">
    <property type="entry name" value="Nudix"/>
    <property type="match status" value="1"/>
</dbReference>
<dbReference type="PANTHER" id="PTHR21340:SF7">
    <property type="entry name" value="NUDIX HYDROLASE DOMAIN-CONTAINING PROTEIN"/>
    <property type="match status" value="1"/>
</dbReference>
<keyword evidence="1" id="KW-0378">Hydrolase</keyword>
<protein>
    <submittedName>
        <fullName evidence="4">NUDIX domain-containing protein</fullName>
    </submittedName>
</protein>
<reference evidence="5" key="1">
    <citation type="submission" date="2020-07" db="EMBL/GenBank/DDBJ databases">
        <title>novel species isolated from the respiratory tract of Marmot.</title>
        <authorList>
            <person name="Zhang G."/>
        </authorList>
    </citation>
    <scope>NUCLEOTIDE SEQUENCE [LARGE SCALE GENOMIC DNA]</scope>
    <source>
        <strain evidence="5">686</strain>
    </source>
</reference>
<dbReference type="InterPro" id="IPR015797">
    <property type="entry name" value="NUDIX_hydrolase-like_dom_sf"/>
</dbReference>
<evidence type="ECO:0000256" key="1">
    <source>
        <dbReference type="ARBA" id="ARBA00022801"/>
    </source>
</evidence>
<dbReference type="InterPro" id="IPR020084">
    <property type="entry name" value="NUDIX_hydrolase_CS"/>
</dbReference>
<dbReference type="RefSeq" id="WP_219849656.1">
    <property type="nucleotide sequence ID" value="NZ_CP059491.1"/>
</dbReference>
<evidence type="ECO:0000256" key="2">
    <source>
        <dbReference type="SAM" id="MobiDB-lite"/>
    </source>
</evidence>
<dbReference type="GO" id="GO:0006167">
    <property type="term" value="P:AMP biosynthetic process"/>
    <property type="evidence" value="ECO:0007669"/>
    <property type="project" value="TreeGrafter"/>
</dbReference>
<dbReference type="PROSITE" id="PS00893">
    <property type="entry name" value="NUDIX_BOX"/>
    <property type="match status" value="1"/>
</dbReference>
<dbReference type="InterPro" id="IPR000086">
    <property type="entry name" value="NUDIX_hydrolase_dom"/>
</dbReference>
<dbReference type="PROSITE" id="PS51462">
    <property type="entry name" value="NUDIX"/>
    <property type="match status" value="1"/>
</dbReference>
<evidence type="ECO:0000313" key="4">
    <source>
        <dbReference type="EMBL" id="QMT00611.1"/>
    </source>
</evidence>
<dbReference type="EMBL" id="CP059491">
    <property type="protein sequence ID" value="QMT00611.1"/>
    <property type="molecule type" value="Genomic_DNA"/>
</dbReference>
<dbReference type="CDD" id="cd04662">
    <property type="entry name" value="NUDIX_Hydrolase"/>
    <property type="match status" value="1"/>
</dbReference>
<dbReference type="AlphaFoldDB" id="A0A7D7QYV9"/>
<dbReference type="GO" id="GO:0004081">
    <property type="term" value="F:bis(5'-nucleosyl)-tetraphosphatase (asymmetrical) activity"/>
    <property type="evidence" value="ECO:0007669"/>
    <property type="project" value="TreeGrafter"/>
</dbReference>
<evidence type="ECO:0000313" key="5">
    <source>
        <dbReference type="Proteomes" id="UP000515663"/>
    </source>
</evidence>
<feature type="region of interest" description="Disordered" evidence="2">
    <location>
        <begin position="40"/>
        <end position="59"/>
    </location>
</feature>